<protein>
    <submittedName>
        <fullName evidence="1">TD and POZ domain-containing protein 5</fullName>
    </submittedName>
</protein>
<organism evidence="1 2">
    <name type="scientific">Trichonephila inaurata madagascariensis</name>
    <dbReference type="NCBI Taxonomy" id="2747483"/>
    <lineage>
        <taxon>Eukaryota</taxon>
        <taxon>Metazoa</taxon>
        <taxon>Ecdysozoa</taxon>
        <taxon>Arthropoda</taxon>
        <taxon>Chelicerata</taxon>
        <taxon>Arachnida</taxon>
        <taxon>Araneae</taxon>
        <taxon>Araneomorphae</taxon>
        <taxon>Entelegynae</taxon>
        <taxon>Araneoidea</taxon>
        <taxon>Nephilidae</taxon>
        <taxon>Trichonephila</taxon>
        <taxon>Trichonephila inaurata</taxon>
    </lineage>
</organism>
<reference evidence="1" key="1">
    <citation type="submission" date="2020-08" db="EMBL/GenBank/DDBJ databases">
        <title>Multicomponent nature underlies the extraordinary mechanical properties of spider dragline silk.</title>
        <authorList>
            <person name="Kono N."/>
            <person name="Nakamura H."/>
            <person name="Mori M."/>
            <person name="Yoshida Y."/>
            <person name="Ohtoshi R."/>
            <person name="Malay A.D."/>
            <person name="Moran D.A.P."/>
            <person name="Tomita M."/>
            <person name="Numata K."/>
            <person name="Arakawa K."/>
        </authorList>
    </citation>
    <scope>NUCLEOTIDE SEQUENCE</scope>
</reference>
<accession>A0A8X6X8T1</accession>
<evidence type="ECO:0000313" key="2">
    <source>
        <dbReference type="Proteomes" id="UP000886998"/>
    </source>
</evidence>
<dbReference type="AlphaFoldDB" id="A0A8X6X8T1"/>
<name>A0A8X6X8T1_9ARAC</name>
<keyword evidence="2" id="KW-1185">Reference proteome</keyword>
<proteinExistence type="predicted"/>
<dbReference type="Proteomes" id="UP000886998">
    <property type="component" value="Unassembled WGS sequence"/>
</dbReference>
<evidence type="ECO:0000313" key="1">
    <source>
        <dbReference type="EMBL" id="GFY49193.1"/>
    </source>
</evidence>
<dbReference type="OrthoDB" id="10442524at2759"/>
<sequence length="196" mass="23365">MKISSGIFYVEWETTKVLRVFLEILGSNGSVLLKQYAANSAFVKGKIWGWSEFSKRKRVLQLEKDRFLPLNTLTARCRMRRCENRSQERVQMYAKTVINFEKLSFIWSIEKFNSLKLEQKIPFVVKSTSQEVLMTLNLFLCQLQHSDEIIFIDFNCVNKKLKYFLFKVFLINNRADNIGCNQREIWYEAYEKKRDV</sequence>
<comment type="caution">
    <text evidence="1">The sequence shown here is derived from an EMBL/GenBank/DDBJ whole genome shotgun (WGS) entry which is preliminary data.</text>
</comment>
<dbReference type="EMBL" id="BMAV01006857">
    <property type="protein sequence ID" value="GFY49193.1"/>
    <property type="molecule type" value="Genomic_DNA"/>
</dbReference>
<gene>
    <name evidence="1" type="primary">Tdpoz5_39</name>
    <name evidence="1" type="ORF">TNIN_421331</name>
</gene>